<dbReference type="GO" id="GO:0051560">
    <property type="term" value="P:mitochondrial calcium ion homeostasis"/>
    <property type="evidence" value="ECO:0007669"/>
    <property type="project" value="InterPro"/>
</dbReference>
<evidence type="ECO:0000256" key="9">
    <source>
        <dbReference type="ARBA" id="ARBA00023136"/>
    </source>
</evidence>
<evidence type="ECO:0000256" key="1">
    <source>
        <dbReference type="ARBA" id="ARBA00004141"/>
    </source>
</evidence>
<keyword evidence="5 10" id="KW-0812">Transmembrane</keyword>
<evidence type="ECO:0000259" key="11">
    <source>
        <dbReference type="Pfam" id="PF04678"/>
    </source>
</evidence>
<evidence type="ECO:0000313" key="13">
    <source>
        <dbReference type="Proteomes" id="UP001418222"/>
    </source>
</evidence>
<organism evidence="12 13">
    <name type="scientific">Platanthera zijinensis</name>
    <dbReference type="NCBI Taxonomy" id="2320716"/>
    <lineage>
        <taxon>Eukaryota</taxon>
        <taxon>Viridiplantae</taxon>
        <taxon>Streptophyta</taxon>
        <taxon>Embryophyta</taxon>
        <taxon>Tracheophyta</taxon>
        <taxon>Spermatophyta</taxon>
        <taxon>Magnoliopsida</taxon>
        <taxon>Liliopsida</taxon>
        <taxon>Asparagales</taxon>
        <taxon>Orchidaceae</taxon>
        <taxon>Orchidoideae</taxon>
        <taxon>Orchideae</taxon>
        <taxon>Orchidinae</taxon>
        <taxon>Platanthera</taxon>
    </lineage>
</organism>
<dbReference type="GO" id="GO:1990246">
    <property type="term" value="C:uniplex complex"/>
    <property type="evidence" value="ECO:0007669"/>
    <property type="project" value="TreeGrafter"/>
</dbReference>
<evidence type="ECO:0000256" key="2">
    <source>
        <dbReference type="ARBA" id="ARBA00005653"/>
    </source>
</evidence>
<dbReference type="EMBL" id="JBBWWQ010000010">
    <property type="protein sequence ID" value="KAK8936659.1"/>
    <property type="molecule type" value="Genomic_DNA"/>
</dbReference>
<dbReference type="PANTHER" id="PTHR13462:SF31">
    <property type="entry name" value="CALCIUM UNIPORTER PROTEIN 1, MITOCHONDRIAL"/>
    <property type="match status" value="1"/>
</dbReference>
<accession>A0AAP0G4H5</accession>
<protein>
    <recommendedName>
        <fullName evidence="11">Calcium uniporter protein C-terminal domain-containing protein</fullName>
    </recommendedName>
</protein>
<evidence type="ECO:0000256" key="6">
    <source>
        <dbReference type="ARBA" id="ARBA00022837"/>
    </source>
</evidence>
<comment type="subcellular location">
    <subcellularLocation>
        <location evidence="1">Membrane</location>
        <topology evidence="1">Multi-pass membrane protein</topology>
    </subcellularLocation>
</comment>
<feature type="transmembrane region" description="Helical" evidence="10">
    <location>
        <begin position="269"/>
        <end position="289"/>
    </location>
</feature>
<evidence type="ECO:0000256" key="7">
    <source>
        <dbReference type="ARBA" id="ARBA00022989"/>
    </source>
</evidence>
<evidence type="ECO:0000313" key="12">
    <source>
        <dbReference type="EMBL" id="KAK8936659.1"/>
    </source>
</evidence>
<evidence type="ECO:0000256" key="10">
    <source>
        <dbReference type="SAM" id="Phobius"/>
    </source>
</evidence>
<keyword evidence="9 10" id="KW-0472">Membrane</keyword>
<dbReference type="PANTHER" id="PTHR13462">
    <property type="entry name" value="CALCIUM UNIPORTER PROTEIN, MITOCHONDRIAL"/>
    <property type="match status" value="1"/>
</dbReference>
<evidence type="ECO:0000256" key="3">
    <source>
        <dbReference type="ARBA" id="ARBA00022448"/>
    </source>
</evidence>
<keyword evidence="4" id="KW-0109">Calcium transport</keyword>
<dbReference type="Proteomes" id="UP001418222">
    <property type="component" value="Unassembled WGS sequence"/>
</dbReference>
<keyword evidence="8" id="KW-0406">Ion transport</keyword>
<gene>
    <name evidence="12" type="ORF">KSP39_PZI012022</name>
</gene>
<evidence type="ECO:0000256" key="4">
    <source>
        <dbReference type="ARBA" id="ARBA00022568"/>
    </source>
</evidence>
<reference evidence="12 13" key="1">
    <citation type="journal article" date="2022" name="Nat. Plants">
        <title>Genomes of leafy and leafless Platanthera orchids illuminate the evolution of mycoheterotrophy.</title>
        <authorList>
            <person name="Li M.H."/>
            <person name="Liu K.W."/>
            <person name="Li Z."/>
            <person name="Lu H.C."/>
            <person name="Ye Q.L."/>
            <person name="Zhang D."/>
            <person name="Wang J.Y."/>
            <person name="Li Y.F."/>
            <person name="Zhong Z.M."/>
            <person name="Liu X."/>
            <person name="Yu X."/>
            <person name="Liu D.K."/>
            <person name="Tu X.D."/>
            <person name="Liu B."/>
            <person name="Hao Y."/>
            <person name="Liao X.Y."/>
            <person name="Jiang Y.T."/>
            <person name="Sun W.H."/>
            <person name="Chen J."/>
            <person name="Chen Y.Q."/>
            <person name="Ai Y."/>
            <person name="Zhai J.W."/>
            <person name="Wu S.S."/>
            <person name="Zhou Z."/>
            <person name="Hsiao Y.Y."/>
            <person name="Wu W.L."/>
            <person name="Chen Y.Y."/>
            <person name="Lin Y.F."/>
            <person name="Hsu J.L."/>
            <person name="Li C.Y."/>
            <person name="Wang Z.W."/>
            <person name="Zhao X."/>
            <person name="Zhong W.Y."/>
            <person name="Ma X.K."/>
            <person name="Ma L."/>
            <person name="Huang J."/>
            <person name="Chen G.Z."/>
            <person name="Huang M.Z."/>
            <person name="Huang L."/>
            <person name="Peng D.H."/>
            <person name="Luo Y.B."/>
            <person name="Zou S.Q."/>
            <person name="Chen S.P."/>
            <person name="Lan S."/>
            <person name="Tsai W.C."/>
            <person name="Van de Peer Y."/>
            <person name="Liu Z.J."/>
        </authorList>
    </citation>
    <scope>NUCLEOTIDE SEQUENCE [LARGE SCALE GENOMIC DNA]</scope>
    <source>
        <strain evidence="12">Lor287</strain>
    </source>
</reference>
<dbReference type="AlphaFoldDB" id="A0AAP0G4H5"/>
<keyword evidence="13" id="KW-1185">Reference proteome</keyword>
<dbReference type="GO" id="GO:0015292">
    <property type="term" value="F:uniporter activity"/>
    <property type="evidence" value="ECO:0007669"/>
    <property type="project" value="TreeGrafter"/>
</dbReference>
<evidence type="ECO:0000256" key="5">
    <source>
        <dbReference type="ARBA" id="ARBA00022692"/>
    </source>
</evidence>
<feature type="domain" description="Calcium uniporter protein C-terminal" evidence="11">
    <location>
        <begin position="172"/>
        <end position="327"/>
    </location>
</feature>
<dbReference type="InterPro" id="IPR006769">
    <property type="entry name" value="MCU_C"/>
</dbReference>
<feature type="transmembrane region" description="Helical" evidence="10">
    <location>
        <begin position="243"/>
        <end position="263"/>
    </location>
</feature>
<dbReference type="InterPro" id="IPR039055">
    <property type="entry name" value="MCU_fam"/>
</dbReference>
<keyword evidence="3" id="KW-0813">Transport</keyword>
<dbReference type="GO" id="GO:0036444">
    <property type="term" value="P:calcium import into the mitochondrion"/>
    <property type="evidence" value="ECO:0007669"/>
    <property type="project" value="TreeGrafter"/>
</dbReference>
<keyword evidence="7 10" id="KW-1133">Transmembrane helix</keyword>
<evidence type="ECO:0000256" key="8">
    <source>
        <dbReference type="ARBA" id="ARBA00023065"/>
    </source>
</evidence>
<comment type="caution">
    <text evidence="12">The sequence shown here is derived from an EMBL/GenBank/DDBJ whole genome shotgun (WGS) entry which is preliminary data.</text>
</comment>
<sequence>MALRNKFSGSFLPLAKYSYIGASIAAPPPNERHDLRRFLPSAAAGAANRRILLQHRSIFQSGVSETASPPLIRLPFPPTSNLIDRIRSSMMPDQIRRDSIAPPPAIPEAGLKKEEEEGSSRFTISVADARKLLNAPRIEKARARLKTIQSAYIGYPEFLEICRDAAAGSEECAREISSALDRSGAVVVLSNIVFLRPEQVARAIESAIISRPVEKRRTAELKEMEARKSEIDMLAEGQVKRELWAGLGLILIQTAGFMRLTFWELSWDVMEPICFFTTSIYFILGYFFFLRTAREPSFEGFFAGRFAAKQRRLMKLRSFDLSKFNDLTKDLSVDSPQLTSCGCHCRSQRLDTSLFGAAH</sequence>
<keyword evidence="6" id="KW-0106">Calcium</keyword>
<proteinExistence type="inferred from homology"/>
<comment type="similarity">
    <text evidence="2">Belongs to the MCU (TC 1.A.77) family.</text>
</comment>
<dbReference type="Pfam" id="PF04678">
    <property type="entry name" value="MCU"/>
    <property type="match status" value="1"/>
</dbReference>
<name>A0AAP0G4H5_9ASPA</name>
<dbReference type="GO" id="GO:0005262">
    <property type="term" value="F:calcium channel activity"/>
    <property type="evidence" value="ECO:0007669"/>
    <property type="project" value="TreeGrafter"/>
</dbReference>